<keyword evidence="3" id="KW-1185">Reference proteome</keyword>
<name>A0A165D076_9BASI</name>
<sequence>MSVISLDESEAFPPSSPPLSPVPEDFSDEISFLGEGNSPSSDVTNASKRTAVVAELGDDSDVESQEVKQPRFGRQLAAIHLYFTEPEGVERLRWCKACESAREKDSKLPEAMGRFSPSSGNSTLRNHLYRFHKGLWKKYQLLKAAKDTNFALPLHVVKHSKQFKLSVEILPLQKTARSVVD</sequence>
<accession>A0A165D076</accession>
<dbReference type="InParanoid" id="A0A165D076"/>
<evidence type="ECO:0000313" key="2">
    <source>
        <dbReference type="EMBL" id="KZT51790.1"/>
    </source>
</evidence>
<dbReference type="Proteomes" id="UP000076842">
    <property type="component" value="Unassembled WGS sequence"/>
</dbReference>
<proteinExistence type="predicted"/>
<feature type="compositionally biased region" description="Polar residues" evidence="1">
    <location>
        <begin position="37"/>
        <end position="46"/>
    </location>
</feature>
<dbReference type="EMBL" id="KV424091">
    <property type="protein sequence ID" value="KZT51790.1"/>
    <property type="molecule type" value="Genomic_DNA"/>
</dbReference>
<feature type="region of interest" description="Disordered" evidence="1">
    <location>
        <begin position="1"/>
        <end position="46"/>
    </location>
</feature>
<evidence type="ECO:0000313" key="3">
    <source>
        <dbReference type="Proteomes" id="UP000076842"/>
    </source>
</evidence>
<protein>
    <submittedName>
        <fullName evidence="2">Uncharacterized protein</fullName>
    </submittedName>
</protein>
<gene>
    <name evidence="2" type="ORF">CALCODRAFT_487643</name>
</gene>
<reference evidence="2 3" key="1">
    <citation type="journal article" date="2016" name="Mol. Biol. Evol.">
        <title>Comparative Genomics of Early-Diverging Mushroom-Forming Fungi Provides Insights into the Origins of Lignocellulose Decay Capabilities.</title>
        <authorList>
            <person name="Nagy L.G."/>
            <person name="Riley R."/>
            <person name="Tritt A."/>
            <person name="Adam C."/>
            <person name="Daum C."/>
            <person name="Floudas D."/>
            <person name="Sun H."/>
            <person name="Yadav J.S."/>
            <person name="Pangilinan J."/>
            <person name="Larsson K.H."/>
            <person name="Matsuura K."/>
            <person name="Barry K."/>
            <person name="Labutti K."/>
            <person name="Kuo R."/>
            <person name="Ohm R.A."/>
            <person name="Bhattacharya S.S."/>
            <person name="Shirouzu T."/>
            <person name="Yoshinaga Y."/>
            <person name="Martin F.M."/>
            <person name="Grigoriev I.V."/>
            <person name="Hibbett D.S."/>
        </authorList>
    </citation>
    <scope>NUCLEOTIDE SEQUENCE [LARGE SCALE GENOMIC DNA]</scope>
    <source>
        <strain evidence="2 3">HHB12733</strain>
    </source>
</reference>
<dbReference type="AlphaFoldDB" id="A0A165D076"/>
<organism evidence="2 3">
    <name type="scientific">Calocera cornea HHB12733</name>
    <dbReference type="NCBI Taxonomy" id="1353952"/>
    <lineage>
        <taxon>Eukaryota</taxon>
        <taxon>Fungi</taxon>
        <taxon>Dikarya</taxon>
        <taxon>Basidiomycota</taxon>
        <taxon>Agaricomycotina</taxon>
        <taxon>Dacrymycetes</taxon>
        <taxon>Dacrymycetales</taxon>
        <taxon>Dacrymycetaceae</taxon>
        <taxon>Calocera</taxon>
    </lineage>
</organism>
<evidence type="ECO:0000256" key="1">
    <source>
        <dbReference type="SAM" id="MobiDB-lite"/>
    </source>
</evidence>